<dbReference type="InterPro" id="IPR044149">
    <property type="entry name" value="Nitrilases_CHs"/>
</dbReference>
<dbReference type="GO" id="GO:0016836">
    <property type="term" value="F:hydro-lyase activity"/>
    <property type="evidence" value="ECO:0007669"/>
    <property type="project" value="UniProtKB-ARBA"/>
</dbReference>
<keyword evidence="4" id="KW-1185">Reference proteome</keyword>
<dbReference type="PROSITE" id="PS50263">
    <property type="entry name" value="CN_HYDROLASE"/>
    <property type="match status" value="1"/>
</dbReference>
<protein>
    <submittedName>
        <fullName evidence="3">LAME_0C00342g1_1</fullName>
    </submittedName>
</protein>
<accession>A0A1G4IYH3</accession>
<dbReference type="InterPro" id="IPR003010">
    <property type="entry name" value="C-N_Hydrolase"/>
</dbReference>
<dbReference type="Pfam" id="PF00795">
    <property type="entry name" value="CN_hydrolase"/>
    <property type="match status" value="1"/>
</dbReference>
<dbReference type="CDD" id="cd07564">
    <property type="entry name" value="nitrilases_CHs"/>
    <property type="match status" value="1"/>
</dbReference>
<feature type="domain" description="CN hydrolase" evidence="2">
    <location>
        <begin position="3"/>
        <end position="285"/>
    </location>
</feature>
<organism evidence="3 4">
    <name type="scientific">Lachancea meyersii CBS 8951</name>
    <dbReference type="NCBI Taxonomy" id="1266667"/>
    <lineage>
        <taxon>Eukaryota</taxon>
        <taxon>Fungi</taxon>
        <taxon>Dikarya</taxon>
        <taxon>Ascomycota</taxon>
        <taxon>Saccharomycotina</taxon>
        <taxon>Saccharomycetes</taxon>
        <taxon>Saccharomycetales</taxon>
        <taxon>Saccharomycetaceae</taxon>
        <taxon>Lachancea</taxon>
    </lineage>
</organism>
<evidence type="ECO:0000256" key="1">
    <source>
        <dbReference type="ARBA" id="ARBA00008129"/>
    </source>
</evidence>
<dbReference type="PROSITE" id="PS00921">
    <property type="entry name" value="NITRIL_CHT_2"/>
    <property type="match status" value="1"/>
</dbReference>
<dbReference type="EMBL" id="LT598479">
    <property type="protein sequence ID" value="SCU82255.1"/>
    <property type="molecule type" value="Genomic_DNA"/>
</dbReference>
<evidence type="ECO:0000313" key="4">
    <source>
        <dbReference type="Proteomes" id="UP000191144"/>
    </source>
</evidence>
<dbReference type="PANTHER" id="PTHR46044">
    <property type="entry name" value="NITRILASE"/>
    <property type="match status" value="1"/>
</dbReference>
<dbReference type="AlphaFoldDB" id="A0A1G4IYH3"/>
<dbReference type="InterPro" id="IPR036526">
    <property type="entry name" value="C-N_Hydrolase_sf"/>
</dbReference>
<proteinExistence type="inferred from homology"/>
<dbReference type="GO" id="GO:0000257">
    <property type="term" value="F:nitrilase activity"/>
    <property type="evidence" value="ECO:0007669"/>
    <property type="project" value="UniProtKB-ARBA"/>
</dbReference>
<dbReference type="Gene3D" id="3.60.110.10">
    <property type="entry name" value="Carbon-nitrogen hydrolase"/>
    <property type="match status" value="1"/>
</dbReference>
<sequence length="322" mass="35165">MTKQVVAALQVGTLPGGTQETLENILSYEEEIKKNNVSLVVIPEATLGGYPKGSNFGTYLGYRLDSGKKEFAAYFSQAIEVGAGERYHEINKLCKLAKNTGAFICCGCIERDGTTLYCTMVYIDPELGYVGKHRKLTPTATERLVWGQGDGSTLTVVDTKVGKVGGAICWENMMPLMRQAMYNKGVEVWCAPTVDQRDLWRVVVQNIAYEGRLFVVSAVQFMRSATEMGLGEIADEATGQRRLPGFEANEDNCINGGSVIVNPFGQIIAGPLIGKEGLLCAEIDTSMIIEARYELDLTGHYSRGDVFKLTVNEAPHGVTYTS</sequence>
<name>A0A1G4IYH3_9SACH</name>
<evidence type="ECO:0000259" key="2">
    <source>
        <dbReference type="PROSITE" id="PS50263"/>
    </source>
</evidence>
<dbReference type="InterPro" id="IPR000132">
    <property type="entry name" value="Nitrilase/CN_hydratase_CS"/>
</dbReference>
<dbReference type="OrthoDB" id="10250282at2759"/>
<gene>
    <name evidence="3" type="ORF">LAME_0C00342G</name>
</gene>
<dbReference type="Proteomes" id="UP000191144">
    <property type="component" value="Chromosome C"/>
</dbReference>
<dbReference type="PANTHER" id="PTHR46044:SF1">
    <property type="entry name" value="CN HYDROLASE DOMAIN-CONTAINING PROTEIN"/>
    <property type="match status" value="1"/>
</dbReference>
<comment type="similarity">
    <text evidence="1">Belongs to the carbon-nitrogen hydrolase superfamily. Nitrilase family.</text>
</comment>
<dbReference type="SUPFAM" id="SSF56317">
    <property type="entry name" value="Carbon-nitrogen hydrolase"/>
    <property type="match status" value="1"/>
</dbReference>
<reference evidence="4" key="1">
    <citation type="submission" date="2016-03" db="EMBL/GenBank/DDBJ databases">
        <authorList>
            <person name="Devillers Hugo."/>
        </authorList>
    </citation>
    <scope>NUCLEOTIDE SEQUENCE [LARGE SCALE GENOMIC DNA]</scope>
</reference>
<evidence type="ECO:0000313" key="3">
    <source>
        <dbReference type="EMBL" id="SCU82255.1"/>
    </source>
</evidence>